<reference evidence="2" key="1">
    <citation type="submission" date="2021-04" db="EMBL/GenBank/DDBJ databases">
        <title>A collection of bacterial strains from the Burkholderia cepacia Research Laboratory and Repository.</title>
        <authorList>
            <person name="Lipuma J."/>
            <person name="Spilker T."/>
        </authorList>
    </citation>
    <scope>NUCLEOTIDE SEQUENCE</scope>
    <source>
        <strain evidence="2">AU36012</strain>
    </source>
</reference>
<evidence type="ECO:0000313" key="3">
    <source>
        <dbReference type="Proteomes" id="UP000682266"/>
    </source>
</evidence>
<feature type="region of interest" description="Disordered" evidence="1">
    <location>
        <begin position="1"/>
        <end position="97"/>
    </location>
</feature>
<evidence type="ECO:0000313" key="2">
    <source>
        <dbReference type="EMBL" id="MBR8130779.1"/>
    </source>
</evidence>
<comment type="caution">
    <text evidence="2">The sequence shown here is derived from an EMBL/GenBank/DDBJ whole genome shotgun (WGS) entry which is preliminary data.</text>
</comment>
<proteinExistence type="predicted"/>
<dbReference type="EMBL" id="JAGSVG010000015">
    <property type="protein sequence ID" value="MBR8130779.1"/>
    <property type="molecule type" value="Genomic_DNA"/>
</dbReference>
<dbReference type="NCBIfam" id="TIGR02557">
    <property type="entry name" value="HpaP"/>
    <property type="match status" value="1"/>
</dbReference>
<feature type="compositionally biased region" description="Low complexity" evidence="1">
    <location>
        <begin position="74"/>
        <end position="86"/>
    </location>
</feature>
<evidence type="ECO:0000256" key="1">
    <source>
        <dbReference type="SAM" id="MobiDB-lite"/>
    </source>
</evidence>
<feature type="compositionally biased region" description="Basic and acidic residues" evidence="1">
    <location>
        <begin position="60"/>
        <end position="73"/>
    </location>
</feature>
<dbReference type="Proteomes" id="UP000682266">
    <property type="component" value="Unassembled WGS sequence"/>
</dbReference>
<gene>
    <name evidence="2" type="primary">sctP</name>
    <name evidence="2" type="ORF">KDW93_17705</name>
</gene>
<sequence>MADTIVNPRIIPGAAHGEPDEMTTRRPAPAAPRSGIDYAALVRRARRRNEYRNGRPARPPFDDRHDAQHDAHPDAPALAPATDDNASLADEADTDEPGERRLDELAAPFLAALSDHQARVARLMHFLADKVVDFCTDDAVVAHGNWTIRMRIDPALLPECTLHLTLSHFDLVLRFDTSSEPVRALICRHEDTLKQRLVSLLAHMQMPREVAIETP</sequence>
<name>A0AA41JKK9_9BURK</name>
<dbReference type="AlphaFoldDB" id="A0AA41JKK9"/>
<organism evidence="2 3">
    <name type="scientific">Burkholderia ambifaria</name>
    <dbReference type="NCBI Taxonomy" id="152480"/>
    <lineage>
        <taxon>Bacteria</taxon>
        <taxon>Pseudomonadati</taxon>
        <taxon>Pseudomonadota</taxon>
        <taxon>Betaproteobacteria</taxon>
        <taxon>Burkholderiales</taxon>
        <taxon>Burkholderiaceae</taxon>
        <taxon>Burkholderia</taxon>
        <taxon>Burkholderia cepacia complex</taxon>
    </lineage>
</organism>
<dbReference type="RefSeq" id="WP_105787723.1">
    <property type="nucleotide sequence ID" value="NZ_CADERF010000018.1"/>
</dbReference>
<dbReference type="Pfam" id="PF09483">
    <property type="entry name" value="HpaP"/>
    <property type="match status" value="1"/>
</dbReference>
<accession>A0AA41JKK9</accession>
<dbReference type="InterPro" id="IPR013390">
    <property type="entry name" value="T3SS_HpaP"/>
</dbReference>
<protein>
    <submittedName>
        <fullName evidence="2">Type III secretion system protein SctP</fullName>
    </submittedName>
</protein>